<dbReference type="OMA" id="CCLAFIH"/>
<reference evidence="5" key="1">
    <citation type="submission" date="2025-08" db="UniProtKB">
        <authorList>
            <consortium name="Ensembl"/>
        </authorList>
    </citation>
    <scope>IDENTIFICATION</scope>
</reference>
<dbReference type="InterPro" id="IPR050444">
    <property type="entry name" value="Polyketide_Synthase"/>
</dbReference>
<comment type="catalytic activity">
    <reaction evidence="3">
        <text>holo-[ACP] + malonyl-CoA = malonyl-[ACP] + CoA</text>
        <dbReference type="Rhea" id="RHEA:41792"/>
        <dbReference type="Rhea" id="RHEA-COMP:9623"/>
        <dbReference type="Rhea" id="RHEA-COMP:9685"/>
        <dbReference type="ChEBI" id="CHEBI:57287"/>
        <dbReference type="ChEBI" id="CHEBI:57384"/>
        <dbReference type="ChEBI" id="CHEBI:64479"/>
        <dbReference type="ChEBI" id="CHEBI:78449"/>
        <dbReference type="EC" id="2.3.1.39"/>
    </reaction>
    <physiologicalReaction direction="left-to-right" evidence="3">
        <dbReference type="Rhea" id="RHEA:41793"/>
    </physiologicalReaction>
</comment>
<dbReference type="SMART" id="SM00827">
    <property type="entry name" value="PKS_AT"/>
    <property type="match status" value="1"/>
</dbReference>
<dbReference type="InterPro" id="IPR001227">
    <property type="entry name" value="Ac_transferase_dom_sf"/>
</dbReference>
<organism evidence="5 6">
    <name type="scientific">Salarias fasciatus</name>
    <name type="common">Jewelled blenny</name>
    <name type="synonym">Blennius fasciatus</name>
    <dbReference type="NCBI Taxonomy" id="181472"/>
    <lineage>
        <taxon>Eukaryota</taxon>
        <taxon>Metazoa</taxon>
        <taxon>Chordata</taxon>
        <taxon>Craniata</taxon>
        <taxon>Vertebrata</taxon>
        <taxon>Euteleostomi</taxon>
        <taxon>Actinopterygii</taxon>
        <taxon>Neopterygii</taxon>
        <taxon>Teleostei</taxon>
        <taxon>Neoteleostei</taxon>
        <taxon>Acanthomorphata</taxon>
        <taxon>Ovalentaria</taxon>
        <taxon>Blenniimorphae</taxon>
        <taxon>Blenniiformes</taxon>
        <taxon>Blennioidei</taxon>
        <taxon>Blenniidae</taxon>
        <taxon>Salariinae</taxon>
        <taxon>Salarias</taxon>
    </lineage>
</organism>
<dbReference type="GO" id="GO:0004314">
    <property type="term" value="F:[acyl-carrier-protein] S-malonyltransferase activity"/>
    <property type="evidence" value="ECO:0007669"/>
    <property type="project" value="UniProtKB-EC"/>
</dbReference>
<dbReference type="UniPathway" id="UPA00094"/>
<reference evidence="5" key="2">
    <citation type="submission" date="2025-09" db="UniProtKB">
        <authorList>
            <consortium name="Ensembl"/>
        </authorList>
    </citation>
    <scope>IDENTIFICATION</scope>
</reference>
<evidence type="ECO:0000256" key="2">
    <source>
        <dbReference type="ARBA" id="ARBA00022679"/>
    </source>
</evidence>
<name>A0A672GHJ7_SALFA</name>
<dbReference type="SUPFAM" id="SSF55048">
    <property type="entry name" value="Probable ACP-binding domain of malonyl-CoA ACP transacylase"/>
    <property type="match status" value="1"/>
</dbReference>
<dbReference type="Proteomes" id="UP000472267">
    <property type="component" value="Unassembled WGS sequence"/>
</dbReference>
<dbReference type="InterPro" id="IPR016035">
    <property type="entry name" value="Acyl_Trfase/lysoPLipase"/>
</dbReference>
<comment type="pathway">
    <text evidence="1">Lipid metabolism; fatty acid biosynthesis.</text>
</comment>
<evidence type="ECO:0000256" key="1">
    <source>
        <dbReference type="ARBA" id="ARBA00005194"/>
    </source>
</evidence>
<evidence type="ECO:0000313" key="6">
    <source>
        <dbReference type="Proteomes" id="UP000472267"/>
    </source>
</evidence>
<dbReference type="InterPro" id="IPR014043">
    <property type="entry name" value="Acyl_transferase_dom"/>
</dbReference>
<dbReference type="InterPro" id="IPR042104">
    <property type="entry name" value="PKS_dehydratase_sf"/>
</dbReference>
<dbReference type="GO" id="GO:0006633">
    <property type="term" value="P:fatty acid biosynthetic process"/>
    <property type="evidence" value="ECO:0007669"/>
    <property type="project" value="UniProtKB-UniPathway"/>
</dbReference>
<evidence type="ECO:0000259" key="4">
    <source>
        <dbReference type="SMART" id="SM00827"/>
    </source>
</evidence>
<dbReference type="Pfam" id="PF00698">
    <property type="entry name" value="Acyl_transf_1"/>
    <property type="match status" value="1"/>
</dbReference>
<dbReference type="PANTHER" id="PTHR45681:SF8">
    <property type="entry name" value="CARRIER DOMAIN-CONTAINING PROTEIN"/>
    <property type="match status" value="1"/>
</dbReference>
<accession>A0A672GHJ7</accession>
<dbReference type="PANTHER" id="PTHR45681">
    <property type="entry name" value="POLYKETIDE SYNTHASE 44-RELATED"/>
    <property type="match status" value="1"/>
</dbReference>
<dbReference type="InParanoid" id="A0A672GHJ7"/>
<dbReference type="Gene3D" id="3.40.366.10">
    <property type="entry name" value="Malonyl-Coenzyme A Acyl Carrier Protein, domain 2"/>
    <property type="match status" value="1"/>
</dbReference>
<dbReference type="AlphaFoldDB" id="A0A672GHJ7"/>
<dbReference type="SUPFAM" id="SSF52151">
    <property type="entry name" value="FabD/lysophospholipase-like"/>
    <property type="match status" value="1"/>
</dbReference>
<sequence length="369" mass="40277">MEPANLSPEEQMKLRASVGKNVTPATLDSKLVFVFCGNGLTYHGMCKQLLEKESVFREKIAEISLCFQSLGSLNILKTLESETESSDFNNPDVIQPLLFVIQVGISTLLKHWGVKPDAVLGHSVGEVAAAHCSGLLSLEDAVKVIYFRSTLQRKVTGGMMLVVSNMPVSEVSSFLPPYAGKVCVAAFNSPHSCTLSGDASAIENLHEELSNSAIGPNLFLRLLDVPTAYHSHMMDPILSDIEKAIGSLHMNELNAELFSTVTGKEVQQGDFCTGEYWARNIREPVAFEQTMPLSFPRYQFDCSHRDVIIGAAQKNTQSDHPVLHQTGSGSNIFTCDLKSESSSYLTEHKYNGIPIIPGAFYAEVGLAAF</sequence>
<protein>
    <recommendedName>
        <fullName evidence="4">Malonyl-CoA:ACP transacylase (MAT) domain-containing protein</fullName>
    </recommendedName>
</protein>
<dbReference type="Gene3D" id="3.10.129.110">
    <property type="entry name" value="Polyketide synthase dehydratase"/>
    <property type="match status" value="1"/>
</dbReference>
<evidence type="ECO:0000256" key="3">
    <source>
        <dbReference type="ARBA" id="ARBA00048404"/>
    </source>
</evidence>
<proteinExistence type="predicted"/>
<dbReference type="InterPro" id="IPR016036">
    <property type="entry name" value="Malonyl_transacylase_ACP-bd"/>
</dbReference>
<evidence type="ECO:0000313" key="5">
    <source>
        <dbReference type="Ensembl" id="ENSSFAP00005010774.1"/>
    </source>
</evidence>
<keyword evidence="2" id="KW-0808">Transferase</keyword>
<dbReference type="Ensembl" id="ENSSFAT00005011242.1">
    <property type="protein sequence ID" value="ENSSFAP00005010774.1"/>
    <property type="gene ID" value="ENSSFAG00005006045.1"/>
</dbReference>
<feature type="domain" description="Malonyl-CoA:ACP transacylase (MAT)" evidence="4">
    <location>
        <begin position="34"/>
        <end position="307"/>
    </location>
</feature>
<keyword evidence="6" id="KW-1185">Reference proteome</keyword>